<evidence type="ECO:0000256" key="1">
    <source>
        <dbReference type="SAM" id="SignalP"/>
    </source>
</evidence>
<dbReference type="Gene3D" id="2.40.128.270">
    <property type="match status" value="1"/>
</dbReference>
<evidence type="ECO:0000313" key="3">
    <source>
        <dbReference type="EMBL" id="MFD2311150.1"/>
    </source>
</evidence>
<evidence type="ECO:0000259" key="2">
    <source>
        <dbReference type="Pfam" id="PF03724"/>
    </source>
</evidence>
<proteinExistence type="predicted"/>
<name>A0ABW5EFP7_9GAMM</name>
<dbReference type="Pfam" id="PF03724">
    <property type="entry name" value="META"/>
    <property type="match status" value="1"/>
</dbReference>
<keyword evidence="4" id="KW-1185">Reference proteome</keyword>
<feature type="signal peptide" evidence="1">
    <location>
        <begin position="1"/>
        <end position="24"/>
    </location>
</feature>
<dbReference type="Proteomes" id="UP001597425">
    <property type="component" value="Unassembled WGS sequence"/>
</dbReference>
<accession>A0ABW5EFP7</accession>
<feature type="domain" description="DUF306" evidence="2">
    <location>
        <begin position="82"/>
        <end position="162"/>
    </location>
</feature>
<dbReference type="InterPro" id="IPR005184">
    <property type="entry name" value="DUF306_Meta_HslJ"/>
</dbReference>
<evidence type="ECO:0000313" key="4">
    <source>
        <dbReference type="Proteomes" id="UP001597425"/>
    </source>
</evidence>
<organism evidence="3 4">
    <name type="scientific">Microbulbifer halophilus</name>
    <dbReference type="NCBI Taxonomy" id="453963"/>
    <lineage>
        <taxon>Bacteria</taxon>
        <taxon>Pseudomonadati</taxon>
        <taxon>Pseudomonadota</taxon>
        <taxon>Gammaproteobacteria</taxon>
        <taxon>Cellvibrionales</taxon>
        <taxon>Microbulbiferaceae</taxon>
        <taxon>Microbulbifer</taxon>
    </lineage>
</organism>
<protein>
    <submittedName>
        <fullName evidence="3">META domain-containing protein</fullName>
    </submittedName>
</protein>
<dbReference type="EMBL" id="JBHUJD010000014">
    <property type="protein sequence ID" value="MFD2311150.1"/>
    <property type="molecule type" value="Genomic_DNA"/>
</dbReference>
<dbReference type="InterPro" id="IPR038670">
    <property type="entry name" value="HslJ-like_sf"/>
</dbReference>
<keyword evidence="1" id="KW-0732">Signal</keyword>
<sequence>MLRRYRLPAALLVAILPLAAPGCATGGAVPQESAVAADIAGDASVCDYQWLLERLSLDGREHRSRLLWQKLWRDRPYFLCDKLGYVRGSAGSNPYIGRFSMTSRGSISWPQPPEISRMTGKRDSSELEEKFLAALPRTDTMKLRGDSLILQGDGGATRLEFKRTEGLPE</sequence>
<gene>
    <name evidence="3" type="ORF">ACFSKX_12050</name>
</gene>
<comment type="caution">
    <text evidence="3">The sequence shown here is derived from an EMBL/GenBank/DDBJ whole genome shotgun (WGS) entry which is preliminary data.</text>
</comment>
<feature type="chain" id="PRO_5045379785" evidence="1">
    <location>
        <begin position="25"/>
        <end position="169"/>
    </location>
</feature>
<reference evidence="4" key="1">
    <citation type="journal article" date="2019" name="Int. J. Syst. Evol. Microbiol.">
        <title>The Global Catalogue of Microorganisms (GCM) 10K type strain sequencing project: providing services to taxonomists for standard genome sequencing and annotation.</title>
        <authorList>
            <consortium name="The Broad Institute Genomics Platform"/>
            <consortium name="The Broad Institute Genome Sequencing Center for Infectious Disease"/>
            <person name="Wu L."/>
            <person name="Ma J."/>
        </authorList>
    </citation>
    <scope>NUCLEOTIDE SEQUENCE [LARGE SCALE GENOMIC DNA]</scope>
    <source>
        <strain evidence="4">KCTC 12848</strain>
    </source>
</reference>
<dbReference type="RefSeq" id="WP_265721219.1">
    <property type="nucleotide sequence ID" value="NZ_JAPIVK010000009.1"/>
</dbReference>